<comment type="caution">
    <text evidence="1">The sequence shown here is derived from an EMBL/GenBank/DDBJ whole genome shotgun (WGS) entry which is preliminary data.</text>
</comment>
<evidence type="ECO:0000313" key="1">
    <source>
        <dbReference type="EMBL" id="PRQ33963.1"/>
    </source>
</evidence>
<accession>A0A2P6QII1</accession>
<proteinExistence type="predicted"/>
<dbReference type="Gramene" id="PRQ33963">
    <property type="protein sequence ID" value="PRQ33963"/>
    <property type="gene ID" value="RchiOBHm_Chr5g0063531"/>
</dbReference>
<evidence type="ECO:0000313" key="2">
    <source>
        <dbReference type="Proteomes" id="UP000238479"/>
    </source>
</evidence>
<organism evidence="1 2">
    <name type="scientific">Rosa chinensis</name>
    <name type="common">China rose</name>
    <dbReference type="NCBI Taxonomy" id="74649"/>
    <lineage>
        <taxon>Eukaryota</taxon>
        <taxon>Viridiplantae</taxon>
        <taxon>Streptophyta</taxon>
        <taxon>Embryophyta</taxon>
        <taxon>Tracheophyta</taxon>
        <taxon>Spermatophyta</taxon>
        <taxon>Magnoliopsida</taxon>
        <taxon>eudicotyledons</taxon>
        <taxon>Gunneridae</taxon>
        <taxon>Pentapetalae</taxon>
        <taxon>rosids</taxon>
        <taxon>fabids</taxon>
        <taxon>Rosales</taxon>
        <taxon>Rosaceae</taxon>
        <taxon>Rosoideae</taxon>
        <taxon>Rosoideae incertae sedis</taxon>
        <taxon>Rosa</taxon>
    </lineage>
</organism>
<gene>
    <name evidence="1" type="ORF">RchiOBHm_Chr5g0063531</name>
</gene>
<sequence length="95" mass="10552">MTAGYSATELEAVVKHAVSLGALSNFDSKYPAHHSLSQEELLAMLPPLTTQDFRRATSVSAGDVSAYEVWDKKNGSGTWLRKRKSRTRPSMRRNV</sequence>
<dbReference type="EMBL" id="PDCK01000043">
    <property type="protein sequence ID" value="PRQ33963.1"/>
    <property type="molecule type" value="Genomic_DNA"/>
</dbReference>
<reference evidence="1 2" key="1">
    <citation type="journal article" date="2018" name="Nat. Genet.">
        <title>The Rosa genome provides new insights in the design of modern roses.</title>
        <authorList>
            <person name="Bendahmane M."/>
        </authorList>
    </citation>
    <scope>NUCLEOTIDE SEQUENCE [LARGE SCALE GENOMIC DNA]</scope>
    <source>
        <strain evidence="2">cv. Old Blush</strain>
    </source>
</reference>
<protein>
    <submittedName>
        <fullName evidence="1">Uncharacterized protein</fullName>
    </submittedName>
</protein>
<keyword evidence="2" id="KW-1185">Reference proteome</keyword>
<dbReference type="Proteomes" id="UP000238479">
    <property type="component" value="Chromosome 5"/>
</dbReference>
<dbReference type="AlphaFoldDB" id="A0A2P6QII1"/>
<name>A0A2P6QII1_ROSCH</name>